<dbReference type="InterPro" id="IPR004846">
    <property type="entry name" value="T2SS/T3SS_dom"/>
</dbReference>
<evidence type="ECO:0000313" key="8">
    <source>
        <dbReference type="Proteomes" id="UP000004814"/>
    </source>
</evidence>
<dbReference type="InterPro" id="IPR038591">
    <property type="entry name" value="NolW-like_sf"/>
</dbReference>
<keyword evidence="3" id="KW-0998">Cell outer membrane</keyword>
<dbReference type="HAMAP" id="MF_02219">
    <property type="entry name" value="Type_III_secretin"/>
    <property type="match status" value="1"/>
</dbReference>
<dbReference type="PRINTS" id="PR01337">
    <property type="entry name" value="TYPE3OMGPROT"/>
</dbReference>
<evidence type="ECO:0000256" key="2">
    <source>
        <dbReference type="ARBA" id="ARBA00022729"/>
    </source>
</evidence>
<dbReference type="PANTHER" id="PTHR30332:SF5">
    <property type="entry name" value="SPI-1 TYPE 3 SECRETION SYSTEM SECRETIN"/>
    <property type="match status" value="1"/>
</dbReference>
<protein>
    <recommendedName>
        <fullName evidence="3">Type 3 secretion system secretin</fullName>
        <shortName evidence="3">T3SS secretin</shortName>
    </recommendedName>
</protein>
<gene>
    <name evidence="3" type="primary">sctC</name>
    <name evidence="7" type="ORF">BamMEX5DRAFT_1361</name>
</gene>
<dbReference type="InterPro" id="IPR005644">
    <property type="entry name" value="NolW-like"/>
</dbReference>
<dbReference type="PATRIC" id="fig|396597.7.peg.6974"/>
<keyword evidence="3" id="KW-0472">Membrane</keyword>
<dbReference type="Pfam" id="PF00263">
    <property type="entry name" value="Secretin"/>
    <property type="match status" value="1"/>
</dbReference>
<feature type="domain" description="NolW-like" evidence="6">
    <location>
        <begin position="133"/>
        <end position="189"/>
    </location>
</feature>
<dbReference type="PANTHER" id="PTHR30332">
    <property type="entry name" value="PROBABLE GENERAL SECRETION PATHWAY PROTEIN D"/>
    <property type="match status" value="1"/>
</dbReference>
<dbReference type="GO" id="GO:0009279">
    <property type="term" value="C:cell outer membrane"/>
    <property type="evidence" value="ECO:0007669"/>
    <property type="project" value="UniProtKB-SubCell"/>
</dbReference>
<feature type="domain" description="NolW-like" evidence="6">
    <location>
        <begin position="200"/>
        <end position="374"/>
    </location>
</feature>
<dbReference type="Proteomes" id="UP000004814">
    <property type="component" value="Unassembled WGS sequence"/>
</dbReference>
<comment type="subunit">
    <text evidence="3">The core secretion machinery of the T3SS is composed of approximately 20 different proteins, including cytoplasmic components, a base, an export apparatus and a needle. This subunit is part of the base, which anchors the injectisome in the bacterial cell envelope. Forms a stable homooligomeric complex.</text>
</comment>
<feature type="domain" description="Type II/III secretion system secretin-like" evidence="5">
    <location>
        <begin position="440"/>
        <end position="597"/>
    </location>
</feature>
<name>B1T0P5_9BURK</name>
<dbReference type="InterPro" id="IPR050810">
    <property type="entry name" value="Bact_Secretion_Sys_Channel"/>
</dbReference>
<dbReference type="RefSeq" id="WP_006757352.1">
    <property type="nucleotide sequence ID" value="NZ_ABLK01000027.1"/>
</dbReference>
<comment type="similarity">
    <text evidence="3">Belongs to the bacterial secretin family. T3SS SctC subfamily.</text>
</comment>
<dbReference type="Pfam" id="PF03958">
    <property type="entry name" value="Secretin_N"/>
    <property type="match status" value="2"/>
</dbReference>
<proteinExistence type="inferred from homology"/>
<keyword evidence="3" id="KW-0653">Protein transport</keyword>
<dbReference type="AlphaFoldDB" id="B1T0P5"/>
<evidence type="ECO:0000313" key="7">
    <source>
        <dbReference type="EMBL" id="EDT42870.1"/>
    </source>
</evidence>
<reference evidence="7 8" key="1">
    <citation type="submission" date="2008-03" db="EMBL/GenBank/DDBJ databases">
        <title>Sequencing of the draft genome and assembly of Burkholderia ambifaria MEX-5.</title>
        <authorList>
            <consortium name="US DOE Joint Genome Institute (JGI-PGF)"/>
            <person name="Copeland A."/>
            <person name="Lucas S."/>
            <person name="Lapidus A."/>
            <person name="Glavina del Rio T."/>
            <person name="Dalin E."/>
            <person name="Tice H."/>
            <person name="Bruce D."/>
            <person name="Goodwin L."/>
            <person name="Pitluck S."/>
            <person name="Larimer F."/>
            <person name="Land M.L."/>
            <person name="Hauser L."/>
            <person name="Tiedje J."/>
            <person name="Richardson P."/>
        </authorList>
    </citation>
    <scope>NUCLEOTIDE SEQUENCE [LARGE SCALE GENOMIC DNA]</scope>
    <source>
        <strain evidence="7 8">MEX-5</strain>
    </source>
</reference>
<evidence type="ECO:0000256" key="4">
    <source>
        <dbReference type="RuleBase" id="RU004004"/>
    </source>
</evidence>
<organism evidence="7 8">
    <name type="scientific">Burkholderia ambifaria MEX-5</name>
    <dbReference type="NCBI Taxonomy" id="396597"/>
    <lineage>
        <taxon>Bacteria</taxon>
        <taxon>Pseudomonadati</taxon>
        <taxon>Pseudomonadota</taxon>
        <taxon>Betaproteobacteria</taxon>
        <taxon>Burkholderiales</taxon>
        <taxon>Burkholderiaceae</taxon>
        <taxon>Burkholderia</taxon>
        <taxon>Burkholderia cepacia complex</taxon>
    </lineage>
</organism>
<evidence type="ECO:0000256" key="3">
    <source>
        <dbReference type="HAMAP-Rule" id="MF_02219"/>
    </source>
</evidence>
<dbReference type="Gene3D" id="3.55.50.30">
    <property type="match status" value="1"/>
</dbReference>
<dbReference type="GO" id="GO:0015627">
    <property type="term" value="C:type II protein secretion system complex"/>
    <property type="evidence" value="ECO:0007669"/>
    <property type="project" value="TreeGrafter"/>
</dbReference>
<comment type="caution">
    <text evidence="7">The sequence shown here is derived from an EMBL/GenBank/DDBJ whole genome shotgun (WGS) entry which is preliminary data.</text>
</comment>
<accession>B1T0P5</accession>
<sequence>MFIKVFHVERDWQPLVSNAISGSGRRARRFVRALILAAAVLPLCTNGAEVRWREPKIHIAVQKKELKDVLRDFTASMGVSAAISNDVQGAVSGTFDMAPQRFLDTLASTFGFVWFYDGSVLTITPASDVTRNVIQLYHSSPTNLRVTLARMNVIDSRFPISSDEESRTLLVSGPSQYVKMISDIAQRVDAGLERKGSSMVKMFPLKNAWAADRQVEIDGRTVTVVGVASVLANLYGQTARTGYANGGAHADGVQRQVAMPDIDGQAAPTVNFAPLPGGGLPPAAVNLPPLASGGHVGDTIQSGMLGLLGGNARPPAVPAGYALMPGDQPAMAPTEERLPVIQADPGTNSVLVRDVPQRIDQYASLVSQLDVRRQLIEIEAHVIEVDETALRQIGVNWGARSKHVGLQTGGGAPFGASTGNTLTAVVGDSGRYLMGRINLLQLENKARLDASPKVATLDNVEAIMDNRSRFFVRVSGHTSGQLYSVSTGISLRVLPMVMNENGRQYIKLAVNIDDGQITNRTVDNIPIVNSSSIRTQAVIGKDESLLIAGYRVEGRSEGTFGVPGLSKIPVVGALFRQSESSARKMDRIFLLTPRIIEY</sequence>
<keyword evidence="2 3" id="KW-0732">Signal</keyword>
<evidence type="ECO:0000259" key="5">
    <source>
        <dbReference type="Pfam" id="PF00263"/>
    </source>
</evidence>
<dbReference type="InterPro" id="IPR003522">
    <property type="entry name" value="T3SS_OM_pore_YscC"/>
</dbReference>
<keyword evidence="3" id="KW-0811">Translocation</keyword>
<evidence type="ECO:0000259" key="6">
    <source>
        <dbReference type="Pfam" id="PF03958"/>
    </source>
</evidence>
<dbReference type="NCBIfam" id="TIGR02516">
    <property type="entry name" value="type_III_yscC"/>
    <property type="match status" value="1"/>
</dbReference>
<evidence type="ECO:0000256" key="1">
    <source>
        <dbReference type="ARBA" id="ARBA00004442"/>
    </source>
</evidence>
<dbReference type="GO" id="GO:0030254">
    <property type="term" value="P:protein secretion by the type III secretion system"/>
    <property type="evidence" value="ECO:0007669"/>
    <property type="project" value="UniProtKB-UniRule"/>
</dbReference>
<dbReference type="Gene3D" id="3.30.1370.120">
    <property type="match status" value="2"/>
</dbReference>
<dbReference type="EMBL" id="ABLK01000027">
    <property type="protein sequence ID" value="EDT42870.1"/>
    <property type="molecule type" value="Genomic_DNA"/>
</dbReference>
<comment type="subcellular location">
    <subcellularLocation>
        <location evidence="1 3 4">Cell outer membrane</location>
    </subcellularLocation>
</comment>
<keyword evidence="3 4" id="KW-0813">Transport</keyword>
<dbReference type="GO" id="GO:0030257">
    <property type="term" value="C:type III protein secretion system complex"/>
    <property type="evidence" value="ECO:0007669"/>
    <property type="project" value="UniProtKB-UniRule"/>
</dbReference>
<comment type="function">
    <text evidence="3">Component of the type III secretion system (T3SS), also called injectisome, which is used to inject bacterial effector proteins into eukaryotic host cells. Forms a ring-shaped multimeric structure with an apparent central pore in the outer membrane.</text>
</comment>